<evidence type="ECO:0000313" key="2">
    <source>
        <dbReference type="Proteomes" id="UP000037425"/>
    </source>
</evidence>
<evidence type="ECO:0000313" key="1">
    <source>
        <dbReference type="EMBL" id="KOF22814.1"/>
    </source>
</evidence>
<dbReference type="EMBL" id="LGAP01000001">
    <property type="protein sequence ID" value="KOF22814.1"/>
    <property type="molecule type" value="Genomic_DNA"/>
</dbReference>
<dbReference type="OrthoDB" id="8277660at2"/>
<name>A0A0L8C7L9_ENSAD</name>
<comment type="caution">
    <text evidence="1">The sequence shown here is derived from an EMBL/GenBank/DDBJ whole genome shotgun (WGS) entry which is preliminary data.</text>
</comment>
<dbReference type="RefSeq" id="WP_053247606.1">
    <property type="nucleotide sequence ID" value="NZ_LGAP01000001.1"/>
</dbReference>
<dbReference type="PATRIC" id="fig|106592.7.peg.44"/>
<proteinExistence type="predicted"/>
<protein>
    <recommendedName>
        <fullName evidence="3">PilZ domain-containing protein</fullName>
    </recommendedName>
</protein>
<dbReference type="Proteomes" id="UP000037425">
    <property type="component" value="Unassembled WGS sequence"/>
</dbReference>
<reference evidence="2" key="1">
    <citation type="submission" date="2015-07" db="EMBL/GenBank/DDBJ databases">
        <title>Whole genome sequence of an Ensifer adhaerens strain isolated from a cave pool in the Wind Cave National Park.</title>
        <authorList>
            <person name="Eng W.W.H."/>
            <person name="Gan H.M."/>
            <person name="Barton H.A."/>
            <person name="Savka M.A."/>
        </authorList>
    </citation>
    <scope>NUCLEOTIDE SEQUENCE [LARGE SCALE GENOMIC DNA]</scope>
    <source>
        <strain evidence="2">SD006</strain>
    </source>
</reference>
<gene>
    <name evidence="1" type="ORF">AC244_00180</name>
</gene>
<evidence type="ECO:0008006" key="3">
    <source>
        <dbReference type="Google" id="ProtNLM"/>
    </source>
</evidence>
<accession>A0A0L8C7L9</accession>
<organism evidence="1 2">
    <name type="scientific">Ensifer adhaerens</name>
    <name type="common">Sinorhizobium morelense</name>
    <dbReference type="NCBI Taxonomy" id="106592"/>
    <lineage>
        <taxon>Bacteria</taxon>
        <taxon>Pseudomonadati</taxon>
        <taxon>Pseudomonadota</taxon>
        <taxon>Alphaproteobacteria</taxon>
        <taxon>Hyphomicrobiales</taxon>
        <taxon>Rhizobiaceae</taxon>
        <taxon>Sinorhizobium/Ensifer group</taxon>
        <taxon>Ensifer</taxon>
    </lineage>
</organism>
<dbReference type="AlphaFoldDB" id="A0A0L8C7L9"/>
<sequence>MSMKMHVAEAKPGQLAATYQHYFIERPCRILIIGQHLKAKTKYQCLLRHISIAGAMLDFNAALMVPKHFFLEIDGFKEEIGCSQVHRNGAELGVRFNMLLAPDFVSRLIRMQFSSGGF</sequence>